<evidence type="ECO:0000313" key="4">
    <source>
        <dbReference type="EMBL" id="MBR0560630.1"/>
    </source>
</evidence>
<accession>A0ABS5E9P4</accession>
<evidence type="ECO:0000259" key="3">
    <source>
        <dbReference type="PROSITE" id="PS50110"/>
    </source>
</evidence>
<dbReference type="InterPro" id="IPR001789">
    <property type="entry name" value="Sig_transdc_resp-reg_receiver"/>
</dbReference>
<comment type="caution">
    <text evidence="4">The sequence shown here is derived from an EMBL/GenBank/DDBJ whole genome shotgun (WGS) entry which is preliminary data.</text>
</comment>
<keyword evidence="1 2" id="KW-0597">Phosphoprotein</keyword>
<protein>
    <submittedName>
        <fullName evidence="4">Response regulator</fullName>
    </submittedName>
</protein>
<feature type="modified residue" description="4-aspartylphosphate" evidence="2">
    <location>
        <position position="56"/>
    </location>
</feature>
<dbReference type="PANTHER" id="PTHR44591:SF21">
    <property type="entry name" value="TWO-COMPONENT RESPONSE REGULATOR"/>
    <property type="match status" value="1"/>
</dbReference>
<dbReference type="Proteomes" id="UP000677812">
    <property type="component" value="Unassembled WGS sequence"/>
</dbReference>
<keyword evidence="5" id="KW-1185">Reference proteome</keyword>
<dbReference type="InterPro" id="IPR050595">
    <property type="entry name" value="Bact_response_regulator"/>
</dbReference>
<dbReference type="Gene3D" id="3.40.50.2300">
    <property type="match status" value="1"/>
</dbReference>
<dbReference type="InterPro" id="IPR011006">
    <property type="entry name" value="CheY-like_superfamily"/>
</dbReference>
<reference evidence="4 5" key="1">
    <citation type="submission" date="2021-04" db="EMBL/GenBank/DDBJ databases">
        <title>The complete genome sequence of Neokomagataea sp. TBRC 2177.</title>
        <authorList>
            <person name="Charoenyingcharoen P."/>
            <person name="Yukphan P."/>
        </authorList>
    </citation>
    <scope>NUCLEOTIDE SEQUENCE [LARGE SCALE GENOMIC DNA]</scope>
    <source>
        <strain evidence="4 5">TBRC 2177</strain>
    </source>
</reference>
<dbReference type="SUPFAM" id="SSF52172">
    <property type="entry name" value="CheY-like"/>
    <property type="match status" value="1"/>
</dbReference>
<sequence length="122" mass="12928">MSVCLVEDDPSIALVVTTILKREGWIVWHVSSAEAARAGFAERAAEGEVVSLMITDRNLDGEETGEDLARTLRVAYPSLAVVVISGDYDVSAVLSDGVVQLPKPFRKAALLEAVTSAQAAIS</sequence>
<dbReference type="EMBL" id="JAGRQH010000011">
    <property type="protein sequence ID" value="MBR0560630.1"/>
    <property type="molecule type" value="Genomic_DNA"/>
</dbReference>
<proteinExistence type="predicted"/>
<evidence type="ECO:0000256" key="1">
    <source>
        <dbReference type="ARBA" id="ARBA00022553"/>
    </source>
</evidence>
<organism evidence="4 5">
    <name type="scientific">Neokomagataea anthophila</name>
    <dbReference type="NCBI Taxonomy" id="2826925"/>
    <lineage>
        <taxon>Bacteria</taxon>
        <taxon>Pseudomonadati</taxon>
        <taxon>Pseudomonadota</taxon>
        <taxon>Alphaproteobacteria</taxon>
        <taxon>Acetobacterales</taxon>
        <taxon>Acetobacteraceae</taxon>
        <taxon>Neokomagataea</taxon>
    </lineage>
</organism>
<name>A0ABS5E9P4_9PROT</name>
<dbReference type="Pfam" id="PF00072">
    <property type="entry name" value="Response_reg"/>
    <property type="match status" value="1"/>
</dbReference>
<dbReference type="CDD" id="cd00156">
    <property type="entry name" value="REC"/>
    <property type="match status" value="1"/>
</dbReference>
<evidence type="ECO:0000256" key="2">
    <source>
        <dbReference type="PROSITE-ProRule" id="PRU00169"/>
    </source>
</evidence>
<feature type="domain" description="Response regulatory" evidence="3">
    <location>
        <begin position="2"/>
        <end position="118"/>
    </location>
</feature>
<dbReference type="PANTHER" id="PTHR44591">
    <property type="entry name" value="STRESS RESPONSE REGULATOR PROTEIN 1"/>
    <property type="match status" value="1"/>
</dbReference>
<dbReference type="PROSITE" id="PS50110">
    <property type="entry name" value="RESPONSE_REGULATORY"/>
    <property type="match status" value="1"/>
</dbReference>
<gene>
    <name evidence="4" type="ORF">KB213_11275</name>
</gene>
<evidence type="ECO:0000313" key="5">
    <source>
        <dbReference type="Proteomes" id="UP000677812"/>
    </source>
</evidence>
<dbReference type="SMART" id="SM00448">
    <property type="entry name" value="REC"/>
    <property type="match status" value="1"/>
</dbReference>